<comment type="caution">
    <text evidence="2">The sequence shown here is derived from an EMBL/GenBank/DDBJ whole genome shotgun (WGS) entry which is preliminary data.</text>
</comment>
<proteinExistence type="predicted"/>
<name>A0ABX2FHG6_9PSEU</name>
<evidence type="ECO:0000259" key="1">
    <source>
        <dbReference type="Pfam" id="PF13111"/>
    </source>
</evidence>
<dbReference type="Pfam" id="PF13111">
    <property type="entry name" value="pPIWI_RE_X"/>
    <property type="match status" value="1"/>
</dbReference>
<dbReference type="InterPro" id="IPR025085">
    <property type="entry name" value="pPIWI_RE_X"/>
</dbReference>
<evidence type="ECO:0000313" key="2">
    <source>
        <dbReference type="EMBL" id="NRN70842.1"/>
    </source>
</evidence>
<evidence type="ECO:0000313" key="3">
    <source>
        <dbReference type="Proteomes" id="UP000763557"/>
    </source>
</evidence>
<dbReference type="Proteomes" id="UP000763557">
    <property type="component" value="Unassembled WGS sequence"/>
</dbReference>
<organism evidence="2 3">
    <name type="scientific">Kibdelosporangium persicum</name>
    <dbReference type="NCBI Taxonomy" id="2698649"/>
    <lineage>
        <taxon>Bacteria</taxon>
        <taxon>Bacillati</taxon>
        <taxon>Actinomycetota</taxon>
        <taxon>Actinomycetes</taxon>
        <taxon>Pseudonocardiales</taxon>
        <taxon>Pseudonocardiaceae</taxon>
        <taxon>Kibdelosporangium</taxon>
    </lineage>
</organism>
<sequence>MHSLITPCAYEPDPDAGPWVEDLHVTTFAEQWRTELTDLFALGWRSREPFAGLPVRKLDSLLRAVAPGILATGRGAAADSSVPWLYAREPLPHDIVLPAFMSWVAALRPESEHQAATRRVLDAVRRTEPEWSTCAVELSGADVSPGGTASPHRRLYALLPELLALRLAERPFRAEGTHTDMWFRAVRLEHGAELVSWPPQRFRKNGVDHRYSARLGITLHTVPFCPSFRVHVSSGIRRWVTRSPIWVPAGRGATVLFDLPLPWQEETESRRLRLVGNAMKFSVSDGRYSWRGHSPVEIIDDLDIVRRYPKLEDLIADPRAWLAG</sequence>
<protein>
    <recommendedName>
        <fullName evidence="1">pPIWI-RE module N-terminal domain-containing protein</fullName>
    </recommendedName>
</protein>
<gene>
    <name evidence="2" type="ORF">GC106_81160</name>
</gene>
<feature type="domain" description="pPIWI-RE module N-terminal" evidence="1">
    <location>
        <begin position="9"/>
        <end position="321"/>
    </location>
</feature>
<dbReference type="EMBL" id="JAAATY010000045">
    <property type="protein sequence ID" value="NRN70842.1"/>
    <property type="molecule type" value="Genomic_DNA"/>
</dbReference>
<accession>A0ABX2FHG6</accession>
<reference evidence="2 3" key="1">
    <citation type="submission" date="2020-01" db="EMBL/GenBank/DDBJ databases">
        <title>Kibdelosporangium persica a novel Actinomycetes from a hot desert in Iran.</title>
        <authorList>
            <person name="Safaei N."/>
            <person name="Zaburannyi N."/>
            <person name="Mueller R."/>
            <person name="Wink J."/>
        </authorList>
    </citation>
    <scope>NUCLEOTIDE SEQUENCE [LARGE SCALE GENOMIC DNA]</scope>
    <source>
        <strain evidence="2 3">4NS15</strain>
    </source>
</reference>
<keyword evidence="3" id="KW-1185">Reference proteome</keyword>